<dbReference type="Proteomes" id="UP000001349">
    <property type="component" value="Chromosome"/>
</dbReference>
<feature type="domain" description="Type I restriction modification DNA specificity" evidence="4">
    <location>
        <begin position="9"/>
        <end position="170"/>
    </location>
</feature>
<keyword evidence="2" id="KW-0680">Restriction system</keyword>
<dbReference type="Pfam" id="PF01420">
    <property type="entry name" value="Methylase_S"/>
    <property type="match status" value="2"/>
</dbReference>
<dbReference type="Gene3D" id="3.90.220.20">
    <property type="entry name" value="DNA methylase specificity domains"/>
    <property type="match status" value="2"/>
</dbReference>
<accession>B8I7G2</accession>
<dbReference type="PANTHER" id="PTHR30408:SF13">
    <property type="entry name" value="TYPE I RESTRICTION ENZYME HINDI SPECIFICITY SUBUNIT"/>
    <property type="match status" value="1"/>
</dbReference>
<evidence type="ECO:0000256" key="3">
    <source>
        <dbReference type="ARBA" id="ARBA00023125"/>
    </source>
</evidence>
<dbReference type="KEGG" id="cce:Ccel_2722"/>
<proteinExistence type="inferred from homology"/>
<evidence type="ECO:0000313" key="5">
    <source>
        <dbReference type="EMBL" id="ACL77033.1"/>
    </source>
</evidence>
<dbReference type="STRING" id="394503.Ccel_2722"/>
<comment type="similarity">
    <text evidence="1">Belongs to the type-I restriction system S methylase family.</text>
</comment>
<dbReference type="AlphaFoldDB" id="B8I7G2"/>
<name>B8I7G2_RUMCH</name>
<dbReference type="InterPro" id="IPR000055">
    <property type="entry name" value="Restrct_endonuc_typeI_TRD"/>
</dbReference>
<dbReference type="PANTHER" id="PTHR30408">
    <property type="entry name" value="TYPE-1 RESTRICTION ENZYME ECOKI SPECIFICITY PROTEIN"/>
    <property type="match status" value="1"/>
</dbReference>
<evidence type="ECO:0000259" key="4">
    <source>
        <dbReference type="Pfam" id="PF01420"/>
    </source>
</evidence>
<dbReference type="eggNOG" id="COG0732">
    <property type="taxonomic scope" value="Bacteria"/>
</dbReference>
<protein>
    <submittedName>
        <fullName evidence="5">Restriction modification system DNA specificity domain protein</fullName>
    </submittedName>
</protein>
<dbReference type="InterPro" id="IPR052021">
    <property type="entry name" value="Type-I_RS_S_subunit"/>
</dbReference>
<dbReference type="EMBL" id="CP001348">
    <property type="protein sequence ID" value="ACL77033.1"/>
    <property type="molecule type" value="Genomic_DNA"/>
</dbReference>
<evidence type="ECO:0000256" key="2">
    <source>
        <dbReference type="ARBA" id="ARBA00022747"/>
    </source>
</evidence>
<dbReference type="SUPFAM" id="SSF116734">
    <property type="entry name" value="DNA methylase specificity domain"/>
    <property type="match status" value="2"/>
</dbReference>
<feature type="domain" description="Type I restriction modification DNA specificity" evidence="4">
    <location>
        <begin position="198"/>
        <end position="374"/>
    </location>
</feature>
<evidence type="ECO:0000313" key="6">
    <source>
        <dbReference type="Proteomes" id="UP000001349"/>
    </source>
</evidence>
<evidence type="ECO:0000256" key="1">
    <source>
        <dbReference type="ARBA" id="ARBA00010923"/>
    </source>
</evidence>
<dbReference type="InterPro" id="IPR044946">
    <property type="entry name" value="Restrct_endonuc_typeI_TRD_sf"/>
</dbReference>
<dbReference type="REBASE" id="19933">
    <property type="entry name" value="S1.CceORF2725P"/>
</dbReference>
<dbReference type="Gene3D" id="1.10.287.1120">
    <property type="entry name" value="Bipartite methylase S protein"/>
    <property type="match status" value="1"/>
</dbReference>
<gene>
    <name evidence="5" type="ordered locus">Ccel_2722</name>
</gene>
<dbReference type="CDD" id="cd17273">
    <property type="entry name" value="RMtype1_S_EcoJA69PI-TRD1-CR1_like"/>
    <property type="match status" value="1"/>
</dbReference>
<dbReference type="HOGENOM" id="CLU_021095_0_2_9"/>
<organism evidence="5 6">
    <name type="scientific">Ruminiclostridium cellulolyticum (strain ATCC 35319 / DSM 5812 / JCM 6584 / H10)</name>
    <name type="common">Clostridium cellulolyticum</name>
    <dbReference type="NCBI Taxonomy" id="394503"/>
    <lineage>
        <taxon>Bacteria</taxon>
        <taxon>Bacillati</taxon>
        <taxon>Bacillota</taxon>
        <taxon>Clostridia</taxon>
        <taxon>Eubacteriales</taxon>
        <taxon>Oscillospiraceae</taxon>
        <taxon>Ruminiclostridium</taxon>
    </lineage>
</organism>
<keyword evidence="3" id="KW-0238">DNA-binding</keyword>
<keyword evidence="6" id="KW-1185">Reference proteome</keyword>
<sequence>MGEMAEETYGGGTPSTLNKAYWNGNIPWIQSSDLVEHQLFGVSPRKYITESGVCSSAAKLVPENSIAIVTRVGVGKLATMPFAFATSQDFLSLSNLKCEIWFFAYSIYKKLQRDIDAVQGTSIKGITKNELLSKSICAPSDILEQTSIGNFLHLLDDAITLHKRKLDDLKDLKHGYLQQMFPQAGESVPLVRFAGFTEPWQKRTLGDVAEIVGGGTPDTANPAYWNGNIEWFSPTEIGTETYASISHKKISELGLKNSSAKMLTGGSTILFTSRAGIGDMAILTRPAATNQGFQSLEIRKTFDVYFIYSMGSKIKEYALKNASGSTFLEISGKNLGRMKLRIPTFKEQTAIGNFFRNLDDQITAQKQKLSQLKQLKFAYLQKMLI</sequence>
<reference evidence="5 6" key="1">
    <citation type="submission" date="2009-01" db="EMBL/GenBank/DDBJ databases">
        <title>Complete sequence of Clostridium cellulolyticum H10.</title>
        <authorList>
            <consortium name="US DOE Joint Genome Institute"/>
            <person name="Lucas S."/>
            <person name="Copeland A."/>
            <person name="Lapidus A."/>
            <person name="Glavina del Rio T."/>
            <person name="Dalin E."/>
            <person name="Tice H."/>
            <person name="Bruce D."/>
            <person name="Goodwin L."/>
            <person name="Pitluck S."/>
            <person name="Chertkov O."/>
            <person name="Saunders E."/>
            <person name="Brettin T."/>
            <person name="Detter J.C."/>
            <person name="Han C."/>
            <person name="Larimer F."/>
            <person name="Land M."/>
            <person name="Hauser L."/>
            <person name="Kyrpides N."/>
            <person name="Ivanova N."/>
            <person name="Zhou J."/>
            <person name="Richardson P."/>
        </authorList>
    </citation>
    <scope>NUCLEOTIDE SEQUENCE [LARGE SCALE GENOMIC DNA]</scope>
    <source>
        <strain evidence="6">ATCC 35319 / DSM 5812 / JCM 6584 / H10</strain>
    </source>
</reference>
<dbReference type="GO" id="GO:0009307">
    <property type="term" value="P:DNA restriction-modification system"/>
    <property type="evidence" value="ECO:0007669"/>
    <property type="project" value="UniProtKB-KW"/>
</dbReference>
<dbReference type="GO" id="GO:0003677">
    <property type="term" value="F:DNA binding"/>
    <property type="evidence" value="ECO:0007669"/>
    <property type="project" value="UniProtKB-KW"/>
</dbReference>
<dbReference type="CDD" id="cd17513">
    <property type="entry name" value="RMtype1_S_AveSPN6ORF1907P_TRD2-CR2_like"/>
    <property type="match status" value="1"/>
</dbReference>